<evidence type="ECO:0000256" key="3">
    <source>
        <dbReference type="ARBA" id="ARBA00012438"/>
    </source>
</evidence>
<dbReference type="PANTHER" id="PTHR43065:SF42">
    <property type="entry name" value="TWO-COMPONENT SENSOR PPRA"/>
    <property type="match status" value="1"/>
</dbReference>
<feature type="transmembrane region" description="Helical" evidence="7">
    <location>
        <begin position="51"/>
        <end position="74"/>
    </location>
</feature>
<dbReference type="Gene3D" id="3.30.450.20">
    <property type="entry name" value="PAS domain"/>
    <property type="match status" value="1"/>
</dbReference>
<dbReference type="EC" id="2.7.13.3" evidence="3"/>
<dbReference type="PANTHER" id="PTHR43065">
    <property type="entry name" value="SENSOR HISTIDINE KINASE"/>
    <property type="match status" value="1"/>
</dbReference>
<dbReference type="InterPro" id="IPR036097">
    <property type="entry name" value="HisK_dim/P_sf"/>
</dbReference>
<evidence type="ECO:0000256" key="6">
    <source>
        <dbReference type="ARBA" id="ARBA00022777"/>
    </source>
</evidence>
<dbReference type="Gene3D" id="1.10.287.130">
    <property type="match status" value="1"/>
</dbReference>
<keyword evidence="4" id="KW-0597">Phosphoprotein</keyword>
<dbReference type="Pfam" id="PF00512">
    <property type="entry name" value="HisKA"/>
    <property type="match status" value="1"/>
</dbReference>
<dbReference type="SUPFAM" id="SSF158472">
    <property type="entry name" value="HAMP domain-like"/>
    <property type="match status" value="1"/>
</dbReference>
<dbReference type="InterPro" id="IPR004358">
    <property type="entry name" value="Sig_transdc_His_kin-like_C"/>
</dbReference>
<protein>
    <recommendedName>
        <fullName evidence="3">histidine kinase</fullName>
        <ecNumber evidence="3">2.7.13.3</ecNumber>
    </recommendedName>
</protein>
<evidence type="ECO:0000256" key="1">
    <source>
        <dbReference type="ARBA" id="ARBA00000085"/>
    </source>
</evidence>
<dbReference type="Pfam" id="PF08448">
    <property type="entry name" value="PAS_4"/>
    <property type="match status" value="1"/>
</dbReference>
<dbReference type="GO" id="GO:0016020">
    <property type="term" value="C:membrane"/>
    <property type="evidence" value="ECO:0007669"/>
    <property type="project" value="UniProtKB-SubCell"/>
</dbReference>
<feature type="transmembrane region" description="Helical" evidence="7">
    <location>
        <begin position="95"/>
        <end position="116"/>
    </location>
</feature>
<name>A0A2U3KWT0_9BACT</name>
<dbReference type="OrthoDB" id="9815750at2"/>
<evidence type="ECO:0000256" key="7">
    <source>
        <dbReference type="SAM" id="Phobius"/>
    </source>
</evidence>
<dbReference type="SUPFAM" id="SSF55785">
    <property type="entry name" value="PYP-like sensor domain (PAS domain)"/>
    <property type="match status" value="1"/>
</dbReference>
<dbReference type="InterPro" id="IPR003661">
    <property type="entry name" value="HisK_dim/P_dom"/>
</dbReference>
<dbReference type="PROSITE" id="PS50112">
    <property type="entry name" value="PAS"/>
    <property type="match status" value="1"/>
</dbReference>
<evidence type="ECO:0000313" key="12">
    <source>
        <dbReference type="Proteomes" id="UP000238701"/>
    </source>
</evidence>
<feature type="domain" description="HAMP" evidence="10">
    <location>
        <begin position="315"/>
        <end position="367"/>
    </location>
</feature>
<feature type="transmembrane region" description="Helical" evidence="7">
    <location>
        <begin position="18"/>
        <end position="39"/>
    </location>
</feature>
<keyword evidence="5 11" id="KW-0808">Transferase</keyword>
<accession>A0A2U3KWT0</accession>
<dbReference type="GO" id="GO:0000155">
    <property type="term" value="F:phosphorelay sensor kinase activity"/>
    <property type="evidence" value="ECO:0007669"/>
    <property type="project" value="InterPro"/>
</dbReference>
<dbReference type="InterPro" id="IPR003660">
    <property type="entry name" value="HAMP_dom"/>
</dbReference>
<dbReference type="Proteomes" id="UP000238701">
    <property type="component" value="Unassembled WGS sequence"/>
</dbReference>
<organism evidence="11 12">
    <name type="scientific">Candidatus Sulfotelmatobacter kueseliae</name>
    <dbReference type="NCBI Taxonomy" id="2042962"/>
    <lineage>
        <taxon>Bacteria</taxon>
        <taxon>Pseudomonadati</taxon>
        <taxon>Acidobacteriota</taxon>
        <taxon>Terriglobia</taxon>
        <taxon>Terriglobales</taxon>
        <taxon>Candidatus Korobacteraceae</taxon>
        <taxon>Candidatus Sulfotelmatobacter</taxon>
    </lineage>
</organism>
<dbReference type="InterPro" id="IPR017232">
    <property type="entry name" value="NtrY"/>
</dbReference>
<dbReference type="CDD" id="cd00082">
    <property type="entry name" value="HisKA"/>
    <property type="match status" value="1"/>
</dbReference>
<evidence type="ECO:0000256" key="4">
    <source>
        <dbReference type="ARBA" id="ARBA00022553"/>
    </source>
</evidence>
<dbReference type="SMART" id="SM00387">
    <property type="entry name" value="HATPase_c"/>
    <property type="match status" value="1"/>
</dbReference>
<proteinExistence type="predicted"/>
<evidence type="ECO:0000259" key="10">
    <source>
        <dbReference type="PROSITE" id="PS50885"/>
    </source>
</evidence>
<dbReference type="Gene3D" id="3.30.565.10">
    <property type="entry name" value="Histidine kinase-like ATPase, C-terminal domain"/>
    <property type="match status" value="1"/>
</dbReference>
<keyword evidence="7" id="KW-0812">Transmembrane</keyword>
<feature type="domain" description="PAS" evidence="9">
    <location>
        <begin position="386"/>
        <end position="421"/>
    </location>
</feature>
<dbReference type="PIRSF" id="PIRSF037532">
    <property type="entry name" value="STHK_NtrY"/>
    <property type="match status" value="1"/>
</dbReference>
<dbReference type="Gene3D" id="6.10.340.10">
    <property type="match status" value="1"/>
</dbReference>
<dbReference type="InterPro" id="IPR005467">
    <property type="entry name" value="His_kinase_dom"/>
</dbReference>
<gene>
    <name evidence="11" type="ORF">SBA1_510029</name>
</gene>
<dbReference type="CDD" id="cd06225">
    <property type="entry name" value="HAMP"/>
    <property type="match status" value="1"/>
</dbReference>
<dbReference type="Pfam" id="PF02518">
    <property type="entry name" value="HATPase_c"/>
    <property type="match status" value="1"/>
</dbReference>
<dbReference type="InterPro" id="IPR000014">
    <property type="entry name" value="PAS"/>
</dbReference>
<keyword evidence="7" id="KW-1133">Transmembrane helix</keyword>
<dbReference type="InterPro" id="IPR003594">
    <property type="entry name" value="HATPase_dom"/>
</dbReference>
<dbReference type="PROSITE" id="PS50109">
    <property type="entry name" value="HIS_KIN"/>
    <property type="match status" value="1"/>
</dbReference>
<evidence type="ECO:0000259" key="9">
    <source>
        <dbReference type="PROSITE" id="PS50112"/>
    </source>
</evidence>
<dbReference type="SMART" id="SM00388">
    <property type="entry name" value="HisKA"/>
    <property type="match status" value="1"/>
</dbReference>
<feature type="transmembrane region" description="Helical" evidence="7">
    <location>
        <begin position="291"/>
        <end position="314"/>
    </location>
</feature>
<dbReference type="AlphaFoldDB" id="A0A2U3KWT0"/>
<dbReference type="SMART" id="SM00304">
    <property type="entry name" value="HAMP"/>
    <property type="match status" value="1"/>
</dbReference>
<dbReference type="CDD" id="cd00130">
    <property type="entry name" value="PAS"/>
    <property type="match status" value="1"/>
</dbReference>
<sequence length="749" mass="82338">MLQSAPTRPAKRPNRKQVIILLGITVLVLFAVLASQTAFNATILQPENNQQIVVLYALSLLISLLFVALFFVLIRNLLKVIAERRMGVLGSKFRTRMVAGGLLLSFVPVIVMYWFAYGLMNRSIDKWFSTPVEEVRSETQAMASTLAGYAMQNARAEAAAIAISPEIERAFSGHGFAGVVSEFQRHELTLQGGFAVAIRDGNAEASFNAPAPWPVLKSQLPLADAAAGRPAQFTWQQTDYTLGSAPVEGGGLILAAIPLPREFSQTVRQVEASQLRYFQLSSERRRVRQTYMGLLLLLTMIVLFVTTWLALFLAKLVTRPLAALAEATQEISRGRLDFRVDVRAADEIGDLVRSFNRMAEDLEASRRQIEASSRDLSAVNAELDQRRRQMETILESIPTGVLSLDADRRVTHVNQALLRMFHPDAGHDAASGIVRGASLADVFPADVLEDFEPLLRRADRMGVTTSQLEMQLPRASLNVAVTVATLRHQGERSGYVVVFEDLSDLLKAQKQAAWREVARRVAHEIKNPLTPIALSAERIQRHLDRAASDEPASLNLLRSCAETIAGAVETVRRLVDEFSTLARFPVANPQPADLNEIVEGALAMFNGRLDGINLHRTLAADLPKVMADSEAIKRAVANLVDNAAEALHDSIVREIEISTALVASRDAVEIAVADTGHGVTRELKEKLFLPYFSTKRRGTGLGLAIVSRIIEDHHGSIRVEENRPVGTRFIVELPVVPESAPTVTEPQHA</sequence>
<comment type="catalytic activity">
    <reaction evidence="1">
        <text>ATP + protein L-histidine = ADP + protein N-phospho-L-histidine.</text>
        <dbReference type="EC" id="2.7.13.3"/>
    </reaction>
</comment>
<dbReference type="PROSITE" id="PS50885">
    <property type="entry name" value="HAMP"/>
    <property type="match status" value="1"/>
</dbReference>
<dbReference type="EMBL" id="OMOD01000146">
    <property type="protein sequence ID" value="SPF44092.1"/>
    <property type="molecule type" value="Genomic_DNA"/>
</dbReference>
<keyword evidence="7" id="KW-0472">Membrane</keyword>
<evidence type="ECO:0000313" key="11">
    <source>
        <dbReference type="EMBL" id="SPF44092.1"/>
    </source>
</evidence>
<dbReference type="InterPro" id="IPR035965">
    <property type="entry name" value="PAS-like_dom_sf"/>
</dbReference>
<evidence type="ECO:0000256" key="2">
    <source>
        <dbReference type="ARBA" id="ARBA00004370"/>
    </source>
</evidence>
<keyword evidence="6 11" id="KW-0418">Kinase</keyword>
<dbReference type="InterPro" id="IPR013656">
    <property type="entry name" value="PAS_4"/>
</dbReference>
<dbReference type="SUPFAM" id="SSF47384">
    <property type="entry name" value="Homodimeric domain of signal transducing histidine kinase"/>
    <property type="match status" value="1"/>
</dbReference>
<dbReference type="SUPFAM" id="SSF55874">
    <property type="entry name" value="ATPase domain of HSP90 chaperone/DNA topoisomerase II/histidine kinase"/>
    <property type="match status" value="1"/>
</dbReference>
<dbReference type="InterPro" id="IPR036890">
    <property type="entry name" value="HATPase_C_sf"/>
</dbReference>
<comment type="subcellular location">
    <subcellularLocation>
        <location evidence="2">Membrane</location>
    </subcellularLocation>
</comment>
<evidence type="ECO:0000259" key="8">
    <source>
        <dbReference type="PROSITE" id="PS50109"/>
    </source>
</evidence>
<dbReference type="PRINTS" id="PR00344">
    <property type="entry name" value="BCTRLSENSOR"/>
</dbReference>
<feature type="domain" description="Histidine kinase" evidence="8">
    <location>
        <begin position="520"/>
        <end position="737"/>
    </location>
</feature>
<dbReference type="SMART" id="SM00091">
    <property type="entry name" value="PAS"/>
    <property type="match status" value="1"/>
</dbReference>
<evidence type="ECO:0000256" key="5">
    <source>
        <dbReference type="ARBA" id="ARBA00022679"/>
    </source>
</evidence>
<reference evidence="12" key="1">
    <citation type="submission" date="2018-02" db="EMBL/GenBank/DDBJ databases">
        <authorList>
            <person name="Hausmann B."/>
        </authorList>
    </citation>
    <scope>NUCLEOTIDE SEQUENCE [LARGE SCALE GENOMIC DNA]</scope>
    <source>
        <strain evidence="12">Peat soil MAG SbA1</strain>
    </source>
</reference>
<dbReference type="Pfam" id="PF00672">
    <property type="entry name" value="HAMP"/>
    <property type="match status" value="1"/>
</dbReference>